<gene>
    <name evidence="3" type="ORF">HNR75_002827</name>
</gene>
<dbReference type="AlphaFoldDB" id="A0A841GPR3"/>
<feature type="signal peptide" evidence="1">
    <location>
        <begin position="1"/>
        <end position="23"/>
    </location>
</feature>
<feature type="domain" description="ABC-type transport auxiliary lipoprotein component" evidence="2">
    <location>
        <begin position="34"/>
        <end position="183"/>
    </location>
</feature>
<name>A0A841GPR3_9GAMM</name>
<reference evidence="3 4" key="1">
    <citation type="submission" date="2020-08" db="EMBL/GenBank/DDBJ databases">
        <title>Genomic Encyclopedia of Type Strains, Phase IV (KMG-IV): sequencing the most valuable type-strain genomes for metagenomic binning, comparative biology and taxonomic classification.</title>
        <authorList>
            <person name="Goeker M."/>
        </authorList>
    </citation>
    <scope>NUCLEOTIDE SEQUENCE [LARGE SCALE GENOMIC DNA]</scope>
    <source>
        <strain evidence="3 4">DSM 22975</strain>
    </source>
</reference>
<dbReference type="Pfam" id="PF03886">
    <property type="entry name" value="ABC_trans_aux"/>
    <property type="match status" value="1"/>
</dbReference>
<accession>A0A841GPR3</accession>
<dbReference type="Gene3D" id="3.40.50.10610">
    <property type="entry name" value="ABC-type transport auxiliary lipoprotein component"/>
    <property type="match status" value="1"/>
</dbReference>
<feature type="chain" id="PRO_5032678621" description="ABC-type transport auxiliary lipoprotein component domain-containing protein" evidence="1">
    <location>
        <begin position="24"/>
        <end position="198"/>
    </location>
</feature>
<dbReference type="EMBL" id="JACHGR010000010">
    <property type="protein sequence ID" value="MBB6056880.1"/>
    <property type="molecule type" value="Genomic_DNA"/>
</dbReference>
<evidence type="ECO:0000313" key="3">
    <source>
        <dbReference type="EMBL" id="MBB6056880.1"/>
    </source>
</evidence>
<comment type="caution">
    <text evidence="3">The sequence shown here is derived from an EMBL/GenBank/DDBJ whole genome shotgun (WGS) entry which is preliminary data.</text>
</comment>
<evidence type="ECO:0000259" key="2">
    <source>
        <dbReference type="Pfam" id="PF03886"/>
    </source>
</evidence>
<dbReference type="InterPro" id="IPR005586">
    <property type="entry name" value="ABC_trans_aux"/>
</dbReference>
<evidence type="ECO:0000313" key="4">
    <source>
        <dbReference type="Proteomes" id="UP000585721"/>
    </source>
</evidence>
<evidence type="ECO:0000256" key="1">
    <source>
        <dbReference type="SAM" id="SignalP"/>
    </source>
</evidence>
<sequence length="198" mass="21789">MMKLRLLLTGLLLGGLAACSNGSAPHYYAIALPEAQNSFVTPNQQPVVSVNDIDLADYLNSVGIVYQQDDVQLTTANQHRWAEALDKQLTRSLLQSLRQQLPAYQWQNGQTAGQNVAQLQVKVRGFHGRADGHAVISGEWTLVTGSQQYSGQFQQQYPLTADGYPALVRELRAGWQQTSQQLAVQLKPLLAAAVHHTE</sequence>
<dbReference type="SUPFAM" id="SSF159594">
    <property type="entry name" value="XCC0632-like"/>
    <property type="match status" value="1"/>
</dbReference>
<keyword evidence="1" id="KW-0732">Signal</keyword>
<dbReference type="Proteomes" id="UP000585721">
    <property type="component" value="Unassembled WGS sequence"/>
</dbReference>
<proteinExistence type="predicted"/>
<keyword evidence="4" id="KW-1185">Reference proteome</keyword>
<protein>
    <recommendedName>
        <fullName evidence="2">ABC-type transport auxiliary lipoprotein component domain-containing protein</fullName>
    </recommendedName>
</protein>
<dbReference type="PROSITE" id="PS51257">
    <property type="entry name" value="PROKAR_LIPOPROTEIN"/>
    <property type="match status" value="1"/>
</dbReference>
<dbReference type="RefSeq" id="WP_188027597.1">
    <property type="nucleotide sequence ID" value="NZ_JACHGR010000010.1"/>
</dbReference>
<organism evidence="3 4">
    <name type="scientific">Tolumonas osonensis</name>
    <dbReference type="NCBI Taxonomy" id="675874"/>
    <lineage>
        <taxon>Bacteria</taxon>
        <taxon>Pseudomonadati</taxon>
        <taxon>Pseudomonadota</taxon>
        <taxon>Gammaproteobacteria</taxon>
        <taxon>Aeromonadales</taxon>
        <taxon>Aeromonadaceae</taxon>
        <taxon>Tolumonas</taxon>
    </lineage>
</organism>